<dbReference type="OrthoDB" id="409136at2759"/>
<dbReference type="SUPFAM" id="SSF52833">
    <property type="entry name" value="Thioredoxin-like"/>
    <property type="match status" value="1"/>
</dbReference>
<dbReference type="InterPro" id="IPR012336">
    <property type="entry name" value="Thioredoxin-like_fold"/>
</dbReference>
<dbReference type="GO" id="GO:0005634">
    <property type="term" value="C:nucleus"/>
    <property type="evidence" value="ECO:0007669"/>
    <property type="project" value="TreeGrafter"/>
</dbReference>
<dbReference type="RefSeq" id="XP_022319409.1">
    <property type="nucleotide sequence ID" value="XM_022463701.1"/>
</dbReference>
<dbReference type="GeneID" id="111122117"/>
<dbReference type="KEGG" id="cvn:111122117"/>
<keyword evidence="2" id="KW-1185">Reference proteome</keyword>
<dbReference type="PROSITE" id="PS51352">
    <property type="entry name" value="THIOREDOXIN_2"/>
    <property type="match status" value="1"/>
</dbReference>
<dbReference type="InterPro" id="IPR036249">
    <property type="entry name" value="Thioredoxin-like_sf"/>
</dbReference>
<accession>A0A8B8CVZ1</accession>
<evidence type="ECO:0000259" key="1">
    <source>
        <dbReference type="PROSITE" id="PS51352"/>
    </source>
</evidence>
<dbReference type="Proteomes" id="UP000694844">
    <property type="component" value="Chromosome 2"/>
</dbReference>
<gene>
    <name evidence="3" type="primary">LOC111122117</name>
</gene>
<reference evidence="3" key="1">
    <citation type="submission" date="2025-08" db="UniProtKB">
        <authorList>
            <consortium name="RefSeq"/>
        </authorList>
    </citation>
    <scope>IDENTIFICATION</scope>
    <source>
        <tissue evidence="3">Whole sample</tissue>
    </source>
</reference>
<dbReference type="GO" id="GO:0031397">
    <property type="term" value="P:negative regulation of protein ubiquitination"/>
    <property type="evidence" value="ECO:0007669"/>
    <property type="project" value="TreeGrafter"/>
</dbReference>
<evidence type="ECO:0000313" key="2">
    <source>
        <dbReference type="Proteomes" id="UP000694844"/>
    </source>
</evidence>
<evidence type="ECO:0000313" key="3">
    <source>
        <dbReference type="RefSeq" id="XP_022319409.1"/>
    </source>
</evidence>
<dbReference type="Pfam" id="PF13905">
    <property type="entry name" value="Thioredoxin_8"/>
    <property type="match status" value="1"/>
</dbReference>
<dbReference type="Gene3D" id="3.40.30.10">
    <property type="entry name" value="Glutaredoxin"/>
    <property type="match status" value="1"/>
</dbReference>
<dbReference type="PANTHER" id="PTHR46472">
    <property type="entry name" value="NUCLEOREDOXIN"/>
    <property type="match status" value="1"/>
</dbReference>
<name>A0A8B8CVZ1_CRAVI</name>
<sequence>MEAALCFVKEVQSKHGVVSIGDLTKDTDVIGLYFSAHWCSPCRGFTPKLVEFYNTMKASIQPMEIIYVSLDRDRSSFDEYYGTMPWYTISFDDNEAREKLAEEYGVRGIPCLIIMDTEGNIIDREGRGTVQTASGSKLPEKWKKI</sequence>
<dbReference type="InterPro" id="IPR013766">
    <property type="entry name" value="Thioredoxin_domain"/>
</dbReference>
<dbReference type="PANTHER" id="PTHR46472:SF1">
    <property type="entry name" value="NUCLEOREDOXIN"/>
    <property type="match status" value="1"/>
</dbReference>
<dbReference type="GO" id="GO:0030178">
    <property type="term" value="P:negative regulation of Wnt signaling pathway"/>
    <property type="evidence" value="ECO:0007669"/>
    <property type="project" value="TreeGrafter"/>
</dbReference>
<organism evidence="2 3">
    <name type="scientific">Crassostrea virginica</name>
    <name type="common">Eastern oyster</name>
    <dbReference type="NCBI Taxonomy" id="6565"/>
    <lineage>
        <taxon>Eukaryota</taxon>
        <taxon>Metazoa</taxon>
        <taxon>Spiralia</taxon>
        <taxon>Lophotrochozoa</taxon>
        <taxon>Mollusca</taxon>
        <taxon>Bivalvia</taxon>
        <taxon>Autobranchia</taxon>
        <taxon>Pteriomorphia</taxon>
        <taxon>Ostreida</taxon>
        <taxon>Ostreoidea</taxon>
        <taxon>Ostreidae</taxon>
        <taxon>Crassostrea</taxon>
    </lineage>
</organism>
<feature type="domain" description="Thioredoxin" evidence="1">
    <location>
        <begin position="1"/>
        <end position="145"/>
    </location>
</feature>
<protein>
    <submittedName>
        <fullName evidence="3">Probable nucleoredoxin 1</fullName>
    </submittedName>
</protein>
<proteinExistence type="predicted"/>
<dbReference type="AlphaFoldDB" id="A0A8B8CVZ1"/>
<dbReference type="GO" id="GO:0004791">
    <property type="term" value="F:thioredoxin-disulfide reductase (NADPH) activity"/>
    <property type="evidence" value="ECO:0007669"/>
    <property type="project" value="TreeGrafter"/>
</dbReference>